<accession>A0A106QBE8</accession>
<dbReference type="InterPro" id="IPR036279">
    <property type="entry name" value="5-3_exonuclease_C_sf"/>
</dbReference>
<sequence>MAKLLLIDGLNILRRCYEANPAPDSVDKAQSAASVAVQSMKRGLREHAPTHCLAIFDHGGPTWRHAIYADYKANRKPMSEYLADELVLMKDRMAESGWALMAHPGEEADDSLQGVSQAAIDEGEEVVVLTTDKDLVRLVAFGVQVYNHFDREWRDTAWCLKRFGVPPERLTDFLALMGDSTDNIPGVDGIGKKTAASLLTEYGALPEILVAAEAGLIKGVVGRRLVEQKERALISMELASLRSTFSPLDLWWDELEAPQFA</sequence>
<dbReference type="SUPFAM" id="SSF47807">
    <property type="entry name" value="5' to 3' exonuclease, C-terminal subdomain"/>
    <property type="match status" value="1"/>
</dbReference>
<evidence type="ECO:0000313" key="5">
    <source>
        <dbReference type="EMBL" id="KWA83773.1"/>
    </source>
</evidence>
<dbReference type="EMBL" id="LPHD01000049">
    <property type="protein sequence ID" value="KWA83773.1"/>
    <property type="molecule type" value="Genomic_DNA"/>
</dbReference>
<dbReference type="CDD" id="cd09859">
    <property type="entry name" value="PIN_53EXO"/>
    <property type="match status" value="1"/>
</dbReference>
<comment type="caution">
    <text evidence="5">The sequence shown here is derived from an EMBL/GenBank/DDBJ whole genome shotgun (WGS) entry which is preliminary data.</text>
</comment>
<dbReference type="Pfam" id="PF02739">
    <property type="entry name" value="5_3_exonuc_N"/>
    <property type="match status" value="1"/>
</dbReference>
<dbReference type="GO" id="GO:0033567">
    <property type="term" value="P:DNA replication, Okazaki fragment processing"/>
    <property type="evidence" value="ECO:0007669"/>
    <property type="project" value="InterPro"/>
</dbReference>
<evidence type="ECO:0000256" key="1">
    <source>
        <dbReference type="ARBA" id="ARBA00022722"/>
    </source>
</evidence>
<dbReference type="Proteomes" id="UP000060630">
    <property type="component" value="Unassembled WGS sequence"/>
</dbReference>
<dbReference type="InterPro" id="IPR020046">
    <property type="entry name" value="5-3_exonucl_a-hlix_arch_N"/>
</dbReference>
<dbReference type="Pfam" id="PF01367">
    <property type="entry name" value="5_3_exonuc"/>
    <property type="match status" value="1"/>
</dbReference>
<dbReference type="RefSeq" id="WP_060191943.1">
    <property type="nucleotide sequence ID" value="NZ_LPHD01000049.1"/>
</dbReference>
<dbReference type="GO" id="GO:0003677">
    <property type="term" value="F:DNA binding"/>
    <property type="evidence" value="ECO:0007669"/>
    <property type="project" value="UniProtKB-KW"/>
</dbReference>
<dbReference type="GO" id="GO:0008409">
    <property type="term" value="F:5'-3' exonuclease activity"/>
    <property type="evidence" value="ECO:0007669"/>
    <property type="project" value="InterPro"/>
</dbReference>
<name>A0A106QBE8_9BURK</name>
<dbReference type="InterPro" id="IPR020045">
    <property type="entry name" value="DNA_polI_H3TH"/>
</dbReference>
<dbReference type="AlphaFoldDB" id="A0A106QBE8"/>
<dbReference type="InterPro" id="IPR038969">
    <property type="entry name" value="FEN"/>
</dbReference>
<keyword evidence="1" id="KW-0540">Nuclease</keyword>
<dbReference type="SMART" id="SM00279">
    <property type="entry name" value="HhH2"/>
    <property type="match status" value="1"/>
</dbReference>
<keyword evidence="3" id="KW-0238">DNA-binding</keyword>
<dbReference type="InterPro" id="IPR029060">
    <property type="entry name" value="PIN-like_dom_sf"/>
</dbReference>
<dbReference type="PANTHER" id="PTHR42646">
    <property type="entry name" value="FLAP ENDONUCLEASE XNI"/>
    <property type="match status" value="1"/>
</dbReference>
<dbReference type="Gene3D" id="1.10.150.20">
    <property type="entry name" value="5' to 3' exonuclease, C-terminal subdomain"/>
    <property type="match status" value="1"/>
</dbReference>
<protein>
    <recommendedName>
        <fullName evidence="4">5'-3' exonuclease domain-containing protein</fullName>
    </recommendedName>
</protein>
<proteinExistence type="predicted"/>
<dbReference type="InterPro" id="IPR008918">
    <property type="entry name" value="HhH2"/>
</dbReference>
<gene>
    <name evidence="5" type="ORF">WL29_20630</name>
</gene>
<dbReference type="InterPro" id="IPR002421">
    <property type="entry name" value="5-3_exonuclease"/>
</dbReference>
<dbReference type="SUPFAM" id="SSF88723">
    <property type="entry name" value="PIN domain-like"/>
    <property type="match status" value="1"/>
</dbReference>
<keyword evidence="2" id="KW-0378">Hydrolase</keyword>
<dbReference type="CDD" id="cd09898">
    <property type="entry name" value="H3TH_53EXO"/>
    <property type="match status" value="1"/>
</dbReference>
<dbReference type="Gene3D" id="3.40.50.1010">
    <property type="entry name" value="5'-nuclease"/>
    <property type="match status" value="1"/>
</dbReference>
<organism evidence="5 6">
    <name type="scientific">Burkholderia ubonensis</name>
    <dbReference type="NCBI Taxonomy" id="101571"/>
    <lineage>
        <taxon>Bacteria</taxon>
        <taxon>Pseudomonadati</taxon>
        <taxon>Pseudomonadota</taxon>
        <taxon>Betaproteobacteria</taxon>
        <taxon>Burkholderiales</taxon>
        <taxon>Burkholderiaceae</taxon>
        <taxon>Burkholderia</taxon>
        <taxon>Burkholderia cepacia complex</taxon>
    </lineage>
</organism>
<evidence type="ECO:0000259" key="4">
    <source>
        <dbReference type="SMART" id="SM00475"/>
    </source>
</evidence>
<reference evidence="5 6" key="1">
    <citation type="submission" date="2015-11" db="EMBL/GenBank/DDBJ databases">
        <title>Expanding the genomic diversity of Burkholderia species for the development of highly accurate diagnostics.</title>
        <authorList>
            <person name="Sahl J."/>
            <person name="Keim P."/>
            <person name="Wagner D."/>
        </authorList>
    </citation>
    <scope>NUCLEOTIDE SEQUENCE [LARGE SCALE GENOMIC DNA]</scope>
    <source>
        <strain evidence="5 6">MSMB2087WGS</strain>
    </source>
</reference>
<evidence type="ECO:0000256" key="2">
    <source>
        <dbReference type="ARBA" id="ARBA00022801"/>
    </source>
</evidence>
<dbReference type="PANTHER" id="PTHR42646:SF2">
    <property type="entry name" value="5'-3' EXONUCLEASE FAMILY PROTEIN"/>
    <property type="match status" value="1"/>
</dbReference>
<evidence type="ECO:0000256" key="3">
    <source>
        <dbReference type="ARBA" id="ARBA00023125"/>
    </source>
</evidence>
<feature type="domain" description="5'-3' exonuclease" evidence="4">
    <location>
        <begin position="2"/>
        <end position="258"/>
    </location>
</feature>
<dbReference type="FunFam" id="1.10.150.20:FF:000003">
    <property type="entry name" value="DNA polymerase I"/>
    <property type="match status" value="1"/>
</dbReference>
<dbReference type="GO" id="GO:0017108">
    <property type="term" value="F:5'-flap endonuclease activity"/>
    <property type="evidence" value="ECO:0007669"/>
    <property type="project" value="InterPro"/>
</dbReference>
<evidence type="ECO:0000313" key="6">
    <source>
        <dbReference type="Proteomes" id="UP000060630"/>
    </source>
</evidence>
<dbReference type="SMART" id="SM00475">
    <property type="entry name" value="53EXOc"/>
    <property type="match status" value="1"/>
</dbReference>